<name>A0A9P9WJW8_9PEZI</name>
<feature type="compositionally biased region" description="Low complexity" evidence="5">
    <location>
        <begin position="203"/>
        <end position="214"/>
    </location>
</feature>
<feature type="domain" description="RING-type" evidence="6">
    <location>
        <begin position="641"/>
        <end position="682"/>
    </location>
</feature>
<feature type="compositionally biased region" description="Low complexity" evidence="5">
    <location>
        <begin position="161"/>
        <end position="171"/>
    </location>
</feature>
<dbReference type="GO" id="GO:0033768">
    <property type="term" value="C:SUMO-targeted ubiquitin ligase complex"/>
    <property type="evidence" value="ECO:0007669"/>
    <property type="project" value="TreeGrafter"/>
</dbReference>
<dbReference type="EMBL" id="JAFIMR010000019">
    <property type="protein sequence ID" value="KAI1867095.1"/>
    <property type="molecule type" value="Genomic_DNA"/>
</dbReference>
<dbReference type="GO" id="GO:0032183">
    <property type="term" value="F:SUMO binding"/>
    <property type="evidence" value="ECO:0007669"/>
    <property type="project" value="TreeGrafter"/>
</dbReference>
<dbReference type="GO" id="GO:0008270">
    <property type="term" value="F:zinc ion binding"/>
    <property type="evidence" value="ECO:0007669"/>
    <property type="project" value="UniProtKB-KW"/>
</dbReference>
<dbReference type="GO" id="GO:0006511">
    <property type="term" value="P:ubiquitin-dependent protein catabolic process"/>
    <property type="evidence" value="ECO:0007669"/>
    <property type="project" value="TreeGrafter"/>
</dbReference>
<dbReference type="PANTHER" id="PTHR47094">
    <property type="entry name" value="ELFLESS, ISOFORM B"/>
    <property type="match status" value="1"/>
</dbReference>
<dbReference type="AlphaFoldDB" id="A0A9P9WJW8"/>
<feature type="compositionally biased region" description="Low complexity" evidence="5">
    <location>
        <begin position="555"/>
        <end position="575"/>
    </location>
</feature>
<feature type="compositionally biased region" description="Basic residues" evidence="5">
    <location>
        <begin position="578"/>
        <end position="587"/>
    </location>
</feature>
<keyword evidence="2 4" id="KW-0863">Zinc-finger</keyword>
<dbReference type="PANTHER" id="PTHR47094:SF1">
    <property type="entry name" value="RING-TYPE E3 UBIQUITIN TRANSFERASE"/>
    <property type="match status" value="1"/>
</dbReference>
<dbReference type="InterPro" id="IPR001841">
    <property type="entry name" value="Znf_RING"/>
</dbReference>
<feature type="region of interest" description="Disordered" evidence="5">
    <location>
        <begin position="395"/>
        <end position="414"/>
    </location>
</feature>
<gene>
    <name evidence="7" type="ORF">JX265_007671</name>
</gene>
<evidence type="ECO:0000256" key="2">
    <source>
        <dbReference type="ARBA" id="ARBA00022771"/>
    </source>
</evidence>
<keyword evidence="3" id="KW-0862">Zinc</keyword>
<evidence type="ECO:0000256" key="3">
    <source>
        <dbReference type="ARBA" id="ARBA00022833"/>
    </source>
</evidence>
<evidence type="ECO:0000259" key="6">
    <source>
        <dbReference type="PROSITE" id="PS50089"/>
    </source>
</evidence>
<comment type="caution">
    <text evidence="7">The sequence shown here is derived from an EMBL/GenBank/DDBJ whole genome shotgun (WGS) entry which is preliminary data.</text>
</comment>
<accession>A0A9P9WJW8</accession>
<feature type="region of interest" description="Disordered" evidence="5">
    <location>
        <begin position="155"/>
        <end position="214"/>
    </location>
</feature>
<feature type="region of interest" description="Disordered" evidence="5">
    <location>
        <begin position="289"/>
        <end position="310"/>
    </location>
</feature>
<dbReference type="PROSITE" id="PS50089">
    <property type="entry name" value="ZF_RING_2"/>
    <property type="match status" value="1"/>
</dbReference>
<dbReference type="InterPro" id="IPR049627">
    <property type="entry name" value="SLX8"/>
</dbReference>
<feature type="compositionally biased region" description="Low complexity" evidence="5">
    <location>
        <begin position="395"/>
        <end position="405"/>
    </location>
</feature>
<proteinExistence type="predicted"/>
<keyword evidence="8" id="KW-1185">Reference proteome</keyword>
<protein>
    <recommendedName>
        <fullName evidence="6">RING-type domain-containing protein</fullName>
    </recommendedName>
</protein>
<feature type="region of interest" description="Disordered" evidence="5">
    <location>
        <begin position="433"/>
        <end position="609"/>
    </location>
</feature>
<dbReference type="PROSITE" id="PS00518">
    <property type="entry name" value="ZF_RING_1"/>
    <property type="match status" value="1"/>
</dbReference>
<evidence type="ECO:0000256" key="1">
    <source>
        <dbReference type="ARBA" id="ARBA00022723"/>
    </source>
</evidence>
<sequence length="720" mass="76486">MAANCVPFINGINSCSDSLQLDQLEHPIADGGGRDSFAGPGLDHGLYRPRPGLTLAPHAHAHAAPTPTHANTSRTSSNWPASAWDWDLSLDLDLNSNHSDNGNPLLHSRSRSSYLNDSGNGGGSFLIPEDGGVGIGLQQTGAFALDSAAHNSYRDARPITNSSHNNSNGNNTHLSPFPQSSGTPSAAPPPLLAPEAEQPEQPPEQTDNSALLTPGLLTPTAAGLNLGLNLDLDLDLDLDLNLSVGFDFPTLSPSHPPPDFNCFNNDTNDDGGTPNDALAFTPFGTEATPMPAPSQINHHSRGDAFHSFSGGSSARRCPFAPLRHPVHQSASSAGRHHPNPTPPPQSSIISTSTSTGAGTGTGTNAFSRTTIANTNSSATANAAFYPDASSLLLSPTSQPTLPQQPAARPVCNHQDLNNDDFLSALINGNFSSPSLPPLSSSPTRPVPPTQSRPTAHHPSHLPARPSLSLDELIDDLFDTNDNNNNNNYGINMPQRRTPSRTAASDRPRRASRSSAASMVDLTSPKTERDSNSPLGVEPATPMAPPPPRTRKRSRTSATPTGTSSATSRRLSTSSGKPRPVKTLKSTRKAPATHDDVFETSSVADKEDDDEDILDLTGTNEVPEQLLQPKVDNRVKLSKFQCVICMDDVSGLTVTHCGHLFCSECLHSSLHIDSMKKTCPVCRTKVDIKAKPGVKQSKNTFYHLELKLMTANRKGKRPVGK</sequence>
<dbReference type="InterPro" id="IPR017907">
    <property type="entry name" value="Znf_RING_CS"/>
</dbReference>
<evidence type="ECO:0000313" key="8">
    <source>
        <dbReference type="Proteomes" id="UP000829685"/>
    </source>
</evidence>
<keyword evidence="1" id="KW-0479">Metal-binding</keyword>
<organism evidence="7 8">
    <name type="scientific">Neoarthrinium moseri</name>
    <dbReference type="NCBI Taxonomy" id="1658444"/>
    <lineage>
        <taxon>Eukaryota</taxon>
        <taxon>Fungi</taxon>
        <taxon>Dikarya</taxon>
        <taxon>Ascomycota</taxon>
        <taxon>Pezizomycotina</taxon>
        <taxon>Sordariomycetes</taxon>
        <taxon>Xylariomycetidae</taxon>
        <taxon>Amphisphaeriales</taxon>
        <taxon>Apiosporaceae</taxon>
        <taxon>Neoarthrinium</taxon>
    </lineage>
</organism>
<feature type="region of interest" description="Disordered" evidence="5">
    <location>
        <begin position="325"/>
        <end position="366"/>
    </location>
</feature>
<dbReference type="GO" id="GO:0140082">
    <property type="term" value="F:SUMO-ubiquitin ligase activity"/>
    <property type="evidence" value="ECO:0007669"/>
    <property type="project" value="TreeGrafter"/>
</dbReference>
<evidence type="ECO:0000313" key="7">
    <source>
        <dbReference type="EMBL" id="KAI1867095.1"/>
    </source>
</evidence>
<dbReference type="Proteomes" id="UP000829685">
    <property type="component" value="Unassembled WGS sequence"/>
</dbReference>
<feature type="compositionally biased region" description="Low complexity" evidence="5">
    <location>
        <begin position="346"/>
        <end position="366"/>
    </location>
</feature>
<evidence type="ECO:0000256" key="4">
    <source>
        <dbReference type="PROSITE-ProRule" id="PRU00175"/>
    </source>
</evidence>
<reference evidence="7" key="1">
    <citation type="submission" date="2021-03" db="EMBL/GenBank/DDBJ databases">
        <title>Revisited historic fungal species revealed as producer of novel bioactive compounds through whole genome sequencing and comparative genomics.</title>
        <authorList>
            <person name="Vignolle G.A."/>
            <person name="Hochenegger N."/>
            <person name="Mach R.L."/>
            <person name="Mach-Aigner A.R."/>
            <person name="Javad Rahimi M."/>
            <person name="Salim K.A."/>
            <person name="Chan C.M."/>
            <person name="Lim L.B.L."/>
            <person name="Cai F."/>
            <person name="Druzhinina I.S."/>
            <person name="U'Ren J.M."/>
            <person name="Derntl C."/>
        </authorList>
    </citation>
    <scope>NUCLEOTIDE SEQUENCE</scope>
    <source>
        <strain evidence="7">TUCIM 5799</strain>
    </source>
</reference>
<evidence type="ECO:0000256" key="5">
    <source>
        <dbReference type="SAM" id="MobiDB-lite"/>
    </source>
</evidence>
<dbReference type="InterPro" id="IPR013083">
    <property type="entry name" value="Znf_RING/FYVE/PHD"/>
</dbReference>
<dbReference type="GO" id="GO:0061630">
    <property type="term" value="F:ubiquitin protein ligase activity"/>
    <property type="evidence" value="ECO:0007669"/>
    <property type="project" value="InterPro"/>
</dbReference>
<dbReference type="Pfam" id="PF13920">
    <property type="entry name" value="zf-C3HC4_3"/>
    <property type="match status" value="1"/>
</dbReference>
<dbReference type="SUPFAM" id="SSF57850">
    <property type="entry name" value="RING/U-box"/>
    <property type="match status" value="1"/>
</dbReference>
<dbReference type="SMART" id="SM00184">
    <property type="entry name" value="RING"/>
    <property type="match status" value="1"/>
</dbReference>
<feature type="compositionally biased region" description="Low complexity" evidence="5">
    <location>
        <begin position="433"/>
        <end position="443"/>
    </location>
</feature>
<dbReference type="Gene3D" id="3.30.40.10">
    <property type="entry name" value="Zinc/RING finger domain, C3HC4 (zinc finger)"/>
    <property type="match status" value="1"/>
</dbReference>